<evidence type="ECO:0000259" key="3">
    <source>
        <dbReference type="Pfam" id="PF00004"/>
    </source>
</evidence>
<dbReference type="GO" id="GO:0016887">
    <property type="term" value="F:ATP hydrolysis activity"/>
    <property type="evidence" value="ECO:0007669"/>
    <property type="project" value="InterPro"/>
</dbReference>
<dbReference type="InterPro" id="IPR027417">
    <property type="entry name" value="P-loop_NTPase"/>
</dbReference>
<keyword evidence="5" id="KW-1185">Reference proteome</keyword>
<accession>A0A0S4R052</accession>
<keyword evidence="2" id="KW-0067">ATP-binding</keyword>
<dbReference type="AlphaFoldDB" id="A0A0S4R052"/>
<reference evidence="5" key="1">
    <citation type="submission" date="2015-11" db="EMBL/GenBank/DDBJ databases">
        <authorList>
            <person name="Varghese N."/>
        </authorList>
    </citation>
    <scope>NUCLEOTIDE SEQUENCE [LARGE SCALE GENOMIC DNA]</scope>
    <source>
        <strain evidence="5">DSM 45899</strain>
    </source>
</reference>
<dbReference type="GO" id="GO:0005524">
    <property type="term" value="F:ATP binding"/>
    <property type="evidence" value="ECO:0007669"/>
    <property type="project" value="UniProtKB-KW"/>
</dbReference>
<dbReference type="GO" id="GO:0015937">
    <property type="term" value="P:coenzyme A biosynthetic process"/>
    <property type="evidence" value="ECO:0007669"/>
    <property type="project" value="InterPro"/>
</dbReference>
<dbReference type="PROSITE" id="PS51219">
    <property type="entry name" value="DPCK"/>
    <property type="match status" value="1"/>
</dbReference>
<evidence type="ECO:0000313" key="5">
    <source>
        <dbReference type="Proteomes" id="UP000198802"/>
    </source>
</evidence>
<evidence type="ECO:0000313" key="4">
    <source>
        <dbReference type="EMBL" id="CUU60783.1"/>
    </source>
</evidence>
<evidence type="ECO:0000256" key="1">
    <source>
        <dbReference type="ARBA" id="ARBA00022741"/>
    </source>
</evidence>
<dbReference type="RefSeq" id="WP_207550489.1">
    <property type="nucleotide sequence ID" value="NZ_FAOZ01000047.1"/>
</dbReference>
<gene>
    <name evidence="4" type="ORF">Ga0074812_14729</name>
</gene>
<dbReference type="InterPro" id="IPR001977">
    <property type="entry name" value="Depp_CoAkinase"/>
</dbReference>
<name>A0A0S4R052_9ACTN</name>
<dbReference type="EMBL" id="FAOZ01000047">
    <property type="protein sequence ID" value="CUU60783.1"/>
    <property type="molecule type" value="Genomic_DNA"/>
</dbReference>
<organism evidence="4 5">
    <name type="scientific">Parafrankia irregularis</name>
    <dbReference type="NCBI Taxonomy" id="795642"/>
    <lineage>
        <taxon>Bacteria</taxon>
        <taxon>Bacillati</taxon>
        <taxon>Actinomycetota</taxon>
        <taxon>Actinomycetes</taxon>
        <taxon>Frankiales</taxon>
        <taxon>Frankiaceae</taxon>
        <taxon>Parafrankia</taxon>
    </lineage>
</organism>
<sequence>MTTGRPVLAVVSGPPGTGKTTLARALATAVGCPVVIRDEIK</sequence>
<dbReference type="GO" id="GO:0004140">
    <property type="term" value="F:dephospho-CoA kinase activity"/>
    <property type="evidence" value="ECO:0007669"/>
    <property type="project" value="InterPro"/>
</dbReference>
<dbReference type="Proteomes" id="UP000198802">
    <property type="component" value="Unassembled WGS sequence"/>
</dbReference>
<protein>
    <submittedName>
        <fullName evidence="4">AAA domain-containing protein</fullName>
    </submittedName>
</protein>
<dbReference type="InterPro" id="IPR003959">
    <property type="entry name" value="ATPase_AAA_core"/>
</dbReference>
<dbReference type="Pfam" id="PF00004">
    <property type="entry name" value="AAA"/>
    <property type="match status" value="1"/>
</dbReference>
<dbReference type="SUPFAM" id="SSF52540">
    <property type="entry name" value="P-loop containing nucleoside triphosphate hydrolases"/>
    <property type="match status" value="1"/>
</dbReference>
<keyword evidence="1" id="KW-0547">Nucleotide-binding</keyword>
<dbReference type="Gene3D" id="3.40.50.300">
    <property type="entry name" value="P-loop containing nucleotide triphosphate hydrolases"/>
    <property type="match status" value="1"/>
</dbReference>
<evidence type="ECO:0000256" key="2">
    <source>
        <dbReference type="ARBA" id="ARBA00022840"/>
    </source>
</evidence>
<proteinExistence type="predicted"/>
<feature type="domain" description="ATPase AAA-type core" evidence="3">
    <location>
        <begin position="10"/>
        <end position="35"/>
    </location>
</feature>